<evidence type="ECO:0000259" key="8">
    <source>
        <dbReference type="Pfam" id="PF00814"/>
    </source>
</evidence>
<dbReference type="InterPro" id="IPR017861">
    <property type="entry name" value="KAE1/TsaD"/>
</dbReference>
<proteinExistence type="predicted"/>
<evidence type="ECO:0000256" key="4">
    <source>
        <dbReference type="ARBA" id="ARBA00022723"/>
    </source>
</evidence>
<keyword evidence="6" id="KW-0012">Acyltransferase</keyword>
<evidence type="ECO:0000256" key="1">
    <source>
        <dbReference type="ARBA" id="ARBA00012156"/>
    </source>
</evidence>
<dbReference type="PANTHER" id="PTHR11735">
    <property type="entry name" value="TRNA N6-ADENOSINE THREONYLCARBAMOYLTRANSFERASE"/>
    <property type="match status" value="1"/>
</dbReference>
<evidence type="ECO:0000256" key="6">
    <source>
        <dbReference type="ARBA" id="ARBA00023315"/>
    </source>
</evidence>
<feature type="domain" description="Gcp-like" evidence="8">
    <location>
        <begin position="70"/>
        <end position="316"/>
    </location>
</feature>
<dbReference type="InterPro" id="IPR043129">
    <property type="entry name" value="ATPase_NBD"/>
</dbReference>
<dbReference type="SUPFAM" id="SSF53067">
    <property type="entry name" value="Actin-like ATPase domain"/>
    <property type="match status" value="1"/>
</dbReference>
<evidence type="ECO:0000256" key="2">
    <source>
        <dbReference type="ARBA" id="ARBA00022679"/>
    </source>
</evidence>
<dbReference type="RefSeq" id="WP_347436797.1">
    <property type="nucleotide sequence ID" value="NZ_CP089291.1"/>
</dbReference>
<organism evidence="9 10">
    <name type="scientific">Fodinisporobacter ferrooxydans</name>
    <dbReference type="NCBI Taxonomy" id="2901836"/>
    <lineage>
        <taxon>Bacteria</taxon>
        <taxon>Bacillati</taxon>
        <taxon>Bacillota</taxon>
        <taxon>Bacilli</taxon>
        <taxon>Bacillales</taxon>
        <taxon>Alicyclobacillaceae</taxon>
        <taxon>Fodinisporobacter</taxon>
    </lineage>
</organism>
<dbReference type="Proteomes" id="UP000830167">
    <property type="component" value="Chromosome"/>
</dbReference>
<keyword evidence="4" id="KW-0479">Metal-binding</keyword>
<dbReference type="EMBL" id="CP089291">
    <property type="protein sequence ID" value="UOF90108.1"/>
    <property type="molecule type" value="Genomic_DNA"/>
</dbReference>
<dbReference type="PRINTS" id="PR00789">
    <property type="entry name" value="OSIALOPTASE"/>
</dbReference>
<evidence type="ECO:0000313" key="10">
    <source>
        <dbReference type="Proteomes" id="UP000830167"/>
    </source>
</evidence>
<sequence length="336" mass="36273">MTSKCVLGIDTSNYTTSICVIDEQGEIIHEARQLLKVPQGQRGLQQSAALFQHIQNFPDLFRSVQPFGDRLAAVAVSEKPRPLSGSYMPVFTAGMAIAEAIAATCGVPLVKTTHQEGHIAAGEGTAGDVPTDQFLAIHLSGGTTDLLLVERTDPGYQIRELGSSRDLHAGQFVDRVGVALGLPFPAGPHLENLARVCDTGARSHGEQADVPGFFLSAPIKGYELSFSGAETKALRAFEEGVPKERIARAVESCIAKGMEKLLVKAKQELQLTHALLVGGVAANRWIRQRLVQRLQHPAVGLRLFFAEPKYSTDNAFGVARIGLKWYEKTIGTNPIL</sequence>
<evidence type="ECO:0000256" key="7">
    <source>
        <dbReference type="ARBA" id="ARBA00048117"/>
    </source>
</evidence>
<keyword evidence="5" id="KW-0408">Iron</keyword>
<dbReference type="Gene3D" id="3.30.420.40">
    <property type="match status" value="2"/>
</dbReference>
<comment type="catalytic activity">
    <reaction evidence="7">
        <text>L-threonylcarbamoyladenylate + adenosine(37) in tRNA = N(6)-L-threonylcarbamoyladenosine(37) in tRNA + AMP + H(+)</text>
        <dbReference type="Rhea" id="RHEA:37059"/>
        <dbReference type="Rhea" id="RHEA-COMP:10162"/>
        <dbReference type="Rhea" id="RHEA-COMP:10163"/>
        <dbReference type="ChEBI" id="CHEBI:15378"/>
        <dbReference type="ChEBI" id="CHEBI:73682"/>
        <dbReference type="ChEBI" id="CHEBI:74411"/>
        <dbReference type="ChEBI" id="CHEBI:74418"/>
        <dbReference type="ChEBI" id="CHEBI:456215"/>
        <dbReference type="EC" id="2.3.1.234"/>
    </reaction>
</comment>
<protein>
    <recommendedName>
        <fullName evidence="1">N(6)-L-threonylcarbamoyladenine synthase</fullName>
        <ecNumber evidence="1">2.3.1.234</ecNumber>
    </recommendedName>
</protein>
<evidence type="ECO:0000313" key="9">
    <source>
        <dbReference type="EMBL" id="UOF90108.1"/>
    </source>
</evidence>
<reference evidence="9" key="1">
    <citation type="submission" date="2021-12" db="EMBL/GenBank/DDBJ databases">
        <title>Alicyclobacillaceae gen. nov., sp. nov., isolated from chalcocite enrichment system.</title>
        <authorList>
            <person name="Jiang Z."/>
        </authorList>
    </citation>
    <scope>NUCLEOTIDE SEQUENCE</scope>
    <source>
        <strain evidence="9">MYW30-H2</strain>
    </source>
</reference>
<evidence type="ECO:0000256" key="5">
    <source>
        <dbReference type="ARBA" id="ARBA00023004"/>
    </source>
</evidence>
<accession>A0ABY4CLQ5</accession>
<keyword evidence="2" id="KW-0808">Transferase</keyword>
<keyword evidence="10" id="KW-1185">Reference proteome</keyword>
<keyword evidence="3" id="KW-0819">tRNA processing</keyword>
<dbReference type="PANTHER" id="PTHR11735:SF6">
    <property type="entry name" value="TRNA N6-ADENOSINE THREONYLCARBAMOYLTRANSFERASE, MITOCHONDRIAL"/>
    <property type="match status" value="1"/>
</dbReference>
<dbReference type="EC" id="2.3.1.234" evidence="1"/>
<dbReference type="InterPro" id="IPR000905">
    <property type="entry name" value="Gcp-like_dom"/>
</dbReference>
<evidence type="ECO:0000256" key="3">
    <source>
        <dbReference type="ARBA" id="ARBA00022694"/>
    </source>
</evidence>
<name>A0ABY4CLQ5_9BACL</name>
<gene>
    <name evidence="9" type="ORF">LSG31_19940</name>
</gene>
<dbReference type="Pfam" id="PF00814">
    <property type="entry name" value="TsaD"/>
    <property type="match status" value="1"/>
</dbReference>